<keyword evidence="2" id="KW-1185">Reference proteome</keyword>
<evidence type="ECO:0000313" key="2">
    <source>
        <dbReference type="Proteomes" id="UP000324222"/>
    </source>
</evidence>
<accession>A0A5B7GJQ0</accession>
<comment type="caution">
    <text evidence="1">The sequence shown here is derived from an EMBL/GenBank/DDBJ whole genome shotgun (WGS) entry which is preliminary data.</text>
</comment>
<reference evidence="1 2" key="1">
    <citation type="submission" date="2019-05" db="EMBL/GenBank/DDBJ databases">
        <title>Another draft genome of Portunus trituberculatus and its Hox gene families provides insights of decapod evolution.</title>
        <authorList>
            <person name="Jeong J.-H."/>
            <person name="Song I."/>
            <person name="Kim S."/>
            <person name="Choi T."/>
            <person name="Kim D."/>
            <person name="Ryu S."/>
            <person name="Kim W."/>
        </authorList>
    </citation>
    <scope>NUCLEOTIDE SEQUENCE [LARGE SCALE GENOMIC DNA]</scope>
    <source>
        <tissue evidence="1">Muscle</tissue>
    </source>
</reference>
<organism evidence="1 2">
    <name type="scientific">Portunus trituberculatus</name>
    <name type="common">Swimming crab</name>
    <name type="synonym">Neptunus trituberculatus</name>
    <dbReference type="NCBI Taxonomy" id="210409"/>
    <lineage>
        <taxon>Eukaryota</taxon>
        <taxon>Metazoa</taxon>
        <taxon>Ecdysozoa</taxon>
        <taxon>Arthropoda</taxon>
        <taxon>Crustacea</taxon>
        <taxon>Multicrustacea</taxon>
        <taxon>Malacostraca</taxon>
        <taxon>Eumalacostraca</taxon>
        <taxon>Eucarida</taxon>
        <taxon>Decapoda</taxon>
        <taxon>Pleocyemata</taxon>
        <taxon>Brachyura</taxon>
        <taxon>Eubrachyura</taxon>
        <taxon>Portunoidea</taxon>
        <taxon>Portunidae</taxon>
        <taxon>Portuninae</taxon>
        <taxon>Portunus</taxon>
    </lineage>
</organism>
<dbReference type="EMBL" id="VSRR010014992">
    <property type="protein sequence ID" value="MPC57683.1"/>
    <property type="molecule type" value="Genomic_DNA"/>
</dbReference>
<sequence>MAHSLLSEAAAPPLAKSFPNEFCLFQDKARAEEKFCSRGCEAEEQHVCPHSSTPRSRALTCCS</sequence>
<dbReference type="Proteomes" id="UP000324222">
    <property type="component" value="Unassembled WGS sequence"/>
</dbReference>
<evidence type="ECO:0000313" key="1">
    <source>
        <dbReference type="EMBL" id="MPC57683.1"/>
    </source>
</evidence>
<protein>
    <submittedName>
        <fullName evidence="1">Uncharacterized protein</fullName>
    </submittedName>
</protein>
<gene>
    <name evidence="1" type="ORF">E2C01_051670</name>
</gene>
<proteinExistence type="predicted"/>
<dbReference type="AlphaFoldDB" id="A0A5B7GJQ0"/>
<name>A0A5B7GJQ0_PORTR</name>